<sequence>MSYEESARNGTSFRSIINSQKCQSNIFTINNLKFPQNISSDYFDKISQKPDRVLYLNYDIKQMDDPEFHNPDLYSFKNSLNHWKTSLIDDINFDMPSEPPLLNWNKMSKSNLCNQTHRICSNDSKFCICTHFFEFGLNELIEFVLIDGNAFFEYHPIHLHGHNFAVLGVGKLKQMVFCRVK</sequence>
<feature type="domain" description="Plastocyanin-like" evidence="1">
    <location>
        <begin position="107"/>
        <end position="172"/>
    </location>
</feature>
<dbReference type="InterPro" id="IPR008972">
    <property type="entry name" value="Cupredoxin"/>
</dbReference>
<accession>A0A813R3V4</accession>
<dbReference type="SUPFAM" id="SSF49503">
    <property type="entry name" value="Cupredoxins"/>
    <property type="match status" value="1"/>
</dbReference>
<dbReference type="GO" id="GO:0005507">
    <property type="term" value="F:copper ion binding"/>
    <property type="evidence" value="ECO:0007669"/>
    <property type="project" value="InterPro"/>
</dbReference>
<comment type="caution">
    <text evidence="2">The sequence shown here is derived from an EMBL/GenBank/DDBJ whole genome shotgun (WGS) entry which is preliminary data.</text>
</comment>
<dbReference type="Proteomes" id="UP000663879">
    <property type="component" value="Unassembled WGS sequence"/>
</dbReference>
<dbReference type="InterPro" id="IPR011706">
    <property type="entry name" value="Cu-oxidase_C"/>
</dbReference>
<dbReference type="AlphaFoldDB" id="A0A813R3V4"/>
<organism evidence="2 3">
    <name type="scientific">Brachionus calyciflorus</name>
    <dbReference type="NCBI Taxonomy" id="104777"/>
    <lineage>
        <taxon>Eukaryota</taxon>
        <taxon>Metazoa</taxon>
        <taxon>Spiralia</taxon>
        <taxon>Gnathifera</taxon>
        <taxon>Rotifera</taxon>
        <taxon>Eurotatoria</taxon>
        <taxon>Monogononta</taxon>
        <taxon>Pseudotrocha</taxon>
        <taxon>Ploima</taxon>
        <taxon>Brachionidae</taxon>
        <taxon>Brachionus</taxon>
    </lineage>
</organism>
<dbReference type="OrthoDB" id="2121828at2759"/>
<evidence type="ECO:0000313" key="3">
    <source>
        <dbReference type="Proteomes" id="UP000663879"/>
    </source>
</evidence>
<evidence type="ECO:0000313" key="2">
    <source>
        <dbReference type="EMBL" id="CAF0776208.1"/>
    </source>
</evidence>
<name>A0A813R3V4_9BILA</name>
<protein>
    <recommendedName>
        <fullName evidence="1">Plastocyanin-like domain-containing protein</fullName>
    </recommendedName>
</protein>
<gene>
    <name evidence="2" type="ORF">OXX778_LOCUS5215</name>
</gene>
<dbReference type="Gene3D" id="2.60.40.420">
    <property type="entry name" value="Cupredoxins - blue copper proteins"/>
    <property type="match status" value="1"/>
</dbReference>
<keyword evidence="3" id="KW-1185">Reference proteome</keyword>
<dbReference type="Pfam" id="PF07731">
    <property type="entry name" value="Cu-oxidase_2"/>
    <property type="match status" value="1"/>
</dbReference>
<reference evidence="2" key="1">
    <citation type="submission" date="2021-02" db="EMBL/GenBank/DDBJ databases">
        <authorList>
            <person name="Nowell W R."/>
        </authorList>
    </citation>
    <scope>NUCLEOTIDE SEQUENCE</scope>
    <source>
        <strain evidence="2">Ploen Becks lab</strain>
    </source>
</reference>
<proteinExistence type="predicted"/>
<evidence type="ECO:0000259" key="1">
    <source>
        <dbReference type="Pfam" id="PF07731"/>
    </source>
</evidence>
<dbReference type="GO" id="GO:0016491">
    <property type="term" value="F:oxidoreductase activity"/>
    <property type="evidence" value="ECO:0007669"/>
    <property type="project" value="InterPro"/>
</dbReference>
<dbReference type="EMBL" id="CAJNOC010000556">
    <property type="protein sequence ID" value="CAF0776208.1"/>
    <property type="molecule type" value="Genomic_DNA"/>
</dbReference>